<dbReference type="PROSITE" id="PS00893">
    <property type="entry name" value="NUDIX_BOX"/>
    <property type="match status" value="1"/>
</dbReference>
<dbReference type="Proteomes" id="UP000178065">
    <property type="component" value="Unassembled WGS sequence"/>
</dbReference>
<evidence type="ECO:0000313" key="9">
    <source>
        <dbReference type="Proteomes" id="UP000178065"/>
    </source>
</evidence>
<dbReference type="GO" id="GO:0004081">
    <property type="term" value="F:bis(5'-nucleosyl)-tetraphosphatase (asymmetrical) activity"/>
    <property type="evidence" value="ECO:0007669"/>
    <property type="project" value="TreeGrafter"/>
</dbReference>
<dbReference type="EMBL" id="MHTT01000011">
    <property type="protein sequence ID" value="OHA65766.1"/>
    <property type="molecule type" value="Genomic_DNA"/>
</dbReference>
<evidence type="ECO:0000256" key="4">
    <source>
        <dbReference type="ARBA" id="ARBA00022801"/>
    </source>
</evidence>
<dbReference type="PROSITE" id="PS51462">
    <property type="entry name" value="NUDIX"/>
    <property type="match status" value="1"/>
</dbReference>
<name>A0A1G2QYV1_9BACT</name>
<dbReference type="InterPro" id="IPR020476">
    <property type="entry name" value="Nudix_hydrolase"/>
</dbReference>
<comment type="caution">
    <text evidence="8">The sequence shown here is derived from an EMBL/GenBank/DDBJ whole genome shotgun (WGS) entry which is preliminary data.</text>
</comment>
<accession>A0A1G2QYV1</accession>
<proteinExistence type="inferred from homology"/>
<keyword evidence="3" id="KW-0547">Nucleotide-binding</keyword>
<evidence type="ECO:0000256" key="6">
    <source>
        <dbReference type="RuleBase" id="RU003476"/>
    </source>
</evidence>
<dbReference type="CDD" id="cd03428">
    <property type="entry name" value="NUDIX_Ap4A_Nudt2"/>
    <property type="match status" value="1"/>
</dbReference>
<dbReference type="InterPro" id="IPR015797">
    <property type="entry name" value="NUDIX_hydrolase-like_dom_sf"/>
</dbReference>
<evidence type="ECO:0000256" key="5">
    <source>
        <dbReference type="ARBA" id="ARBA00032644"/>
    </source>
</evidence>
<dbReference type="GO" id="GO:0000166">
    <property type="term" value="F:nucleotide binding"/>
    <property type="evidence" value="ECO:0007669"/>
    <property type="project" value="UniProtKB-KW"/>
</dbReference>
<reference evidence="8 9" key="1">
    <citation type="journal article" date="2016" name="Nat. Commun.">
        <title>Thousands of microbial genomes shed light on interconnected biogeochemical processes in an aquifer system.</title>
        <authorList>
            <person name="Anantharaman K."/>
            <person name="Brown C.T."/>
            <person name="Hug L.A."/>
            <person name="Sharon I."/>
            <person name="Castelle C.J."/>
            <person name="Probst A.J."/>
            <person name="Thomas B.C."/>
            <person name="Singh A."/>
            <person name="Wilkins M.J."/>
            <person name="Karaoz U."/>
            <person name="Brodie E.L."/>
            <person name="Williams K.H."/>
            <person name="Hubbard S.S."/>
            <person name="Banfield J.F."/>
        </authorList>
    </citation>
    <scope>NUCLEOTIDE SEQUENCE [LARGE SCALE GENOMIC DNA]</scope>
</reference>
<organism evidence="8 9">
    <name type="scientific">Candidatus Wildermuthbacteria bacterium RIFCSPHIGHO2_01_FULL_49_22b</name>
    <dbReference type="NCBI Taxonomy" id="1802448"/>
    <lineage>
        <taxon>Bacteria</taxon>
        <taxon>Candidatus Wildermuthiibacteriota</taxon>
    </lineage>
</organism>
<dbReference type="PANTHER" id="PTHR21340">
    <property type="entry name" value="DIADENOSINE 5,5-P1,P4-TETRAPHOSPHATE PYROPHOSPHOHYDROLASE MUTT"/>
    <property type="match status" value="1"/>
</dbReference>
<dbReference type="Pfam" id="PF00293">
    <property type="entry name" value="NUDIX"/>
    <property type="match status" value="1"/>
</dbReference>
<gene>
    <name evidence="8" type="ORF">A2672_03335</name>
</gene>
<dbReference type="InterPro" id="IPR051325">
    <property type="entry name" value="Nudix_hydrolase_domain"/>
</dbReference>
<evidence type="ECO:0000256" key="1">
    <source>
        <dbReference type="ARBA" id="ARBA00005582"/>
    </source>
</evidence>
<dbReference type="InterPro" id="IPR020084">
    <property type="entry name" value="NUDIX_hydrolase_CS"/>
</dbReference>
<protein>
    <recommendedName>
        <fullName evidence="2">Bis(5'-nucleosyl)-tetraphosphatase [asymmetrical]</fullName>
    </recommendedName>
    <alternativeName>
        <fullName evidence="5">Diadenosine 5',5'''-P1,P4-tetraphosphate asymmetrical hydrolase</fullName>
    </alternativeName>
</protein>
<evidence type="ECO:0000259" key="7">
    <source>
        <dbReference type="PROSITE" id="PS51462"/>
    </source>
</evidence>
<dbReference type="SUPFAM" id="SSF55811">
    <property type="entry name" value="Nudix"/>
    <property type="match status" value="1"/>
</dbReference>
<dbReference type="GO" id="GO:0006167">
    <property type="term" value="P:AMP biosynthetic process"/>
    <property type="evidence" value="ECO:0007669"/>
    <property type="project" value="TreeGrafter"/>
</dbReference>
<dbReference type="STRING" id="1802448.A2672_03335"/>
<feature type="domain" description="Nudix hydrolase" evidence="7">
    <location>
        <begin position="2"/>
        <end position="159"/>
    </location>
</feature>
<evidence type="ECO:0000313" key="8">
    <source>
        <dbReference type="EMBL" id="OHA65766.1"/>
    </source>
</evidence>
<dbReference type="InterPro" id="IPR003565">
    <property type="entry name" value="Tetra_PHTase"/>
</dbReference>
<evidence type="ECO:0000256" key="3">
    <source>
        <dbReference type="ARBA" id="ARBA00022741"/>
    </source>
</evidence>
<dbReference type="PRINTS" id="PR00502">
    <property type="entry name" value="NUDIXFAMILY"/>
</dbReference>
<dbReference type="InterPro" id="IPR000086">
    <property type="entry name" value="NUDIX_hydrolase_dom"/>
</dbReference>
<dbReference type="AlphaFoldDB" id="A0A1G2QYV1"/>
<keyword evidence="4 6" id="KW-0378">Hydrolase</keyword>
<sequence length="165" mass="19442">MPKEQSAGAVIFRMEQGEPRYLLLHYPTSKRAKKEYWDFPKGHLENGETEQQAAAREVAEETGLRDIAFAPGFKERIQYYFRASRENKVLPEGHDSYFRVQRKTVFKTVVFFLASTKKKEVKISFEHKGFVWLSFKEATAKLKFANARRILHRAHRFLQRQKQSS</sequence>
<dbReference type="GO" id="GO:0006754">
    <property type="term" value="P:ATP biosynthetic process"/>
    <property type="evidence" value="ECO:0007669"/>
    <property type="project" value="TreeGrafter"/>
</dbReference>
<comment type="similarity">
    <text evidence="1 6">Belongs to the Nudix hydrolase family.</text>
</comment>
<evidence type="ECO:0000256" key="2">
    <source>
        <dbReference type="ARBA" id="ARBA00018911"/>
    </source>
</evidence>
<dbReference type="Gene3D" id="3.90.79.10">
    <property type="entry name" value="Nucleoside Triphosphate Pyrophosphohydrolase"/>
    <property type="match status" value="1"/>
</dbReference>
<dbReference type="PANTHER" id="PTHR21340:SF0">
    <property type="entry name" value="BIS(5'-NUCLEOSYL)-TETRAPHOSPHATASE [ASYMMETRICAL]"/>
    <property type="match status" value="1"/>
</dbReference>